<evidence type="ECO:0000313" key="2">
    <source>
        <dbReference type="EMBL" id="MBB5779359.1"/>
    </source>
</evidence>
<evidence type="ECO:0008006" key="4">
    <source>
        <dbReference type="Google" id="ProtNLM"/>
    </source>
</evidence>
<evidence type="ECO:0000256" key="1">
    <source>
        <dbReference type="SAM" id="SignalP"/>
    </source>
</evidence>
<sequence length="193" mass="21611">MAFITLITLVVLTPPAQANSFGWSVLHPSGCCMHADNKSHSYNYSSLTGNMKVAGNYAMINLGSQTDMTVHYDSTPNNQTDVEMFDQYYDDYWGIDRDGSSTGTNVHARAQCVRALVPAISTSWWKCDQYEVRFDLADMNRFSENERKHTACHEVGHTVGLGHSSQTSSCLRDGRVSTRTYNSHDIAHINGRY</sequence>
<proteinExistence type="predicted"/>
<dbReference type="SUPFAM" id="SSF55486">
    <property type="entry name" value="Metalloproteases ('zincins'), catalytic domain"/>
    <property type="match status" value="1"/>
</dbReference>
<dbReference type="GO" id="GO:0008237">
    <property type="term" value="F:metallopeptidase activity"/>
    <property type="evidence" value="ECO:0007669"/>
    <property type="project" value="InterPro"/>
</dbReference>
<feature type="signal peptide" evidence="1">
    <location>
        <begin position="1"/>
        <end position="18"/>
    </location>
</feature>
<dbReference type="InterPro" id="IPR024079">
    <property type="entry name" value="MetalloPept_cat_dom_sf"/>
</dbReference>
<keyword evidence="1" id="KW-0732">Signal</keyword>
<dbReference type="Gene3D" id="3.40.390.10">
    <property type="entry name" value="Collagenase (Catalytic Domain)"/>
    <property type="match status" value="1"/>
</dbReference>
<dbReference type="AlphaFoldDB" id="A0A7W9G8U8"/>
<feature type="chain" id="PRO_5030601403" description="Peptidase M10 metallopeptidase domain-containing protein" evidence="1">
    <location>
        <begin position="19"/>
        <end position="193"/>
    </location>
</feature>
<dbReference type="EMBL" id="JACHMB010000001">
    <property type="protein sequence ID" value="MBB5779359.1"/>
    <property type="molecule type" value="Genomic_DNA"/>
</dbReference>
<accession>A0A7W9G8U8</accession>
<name>A0A7W9G8U8_9ACTN</name>
<dbReference type="Proteomes" id="UP000579153">
    <property type="component" value="Unassembled WGS sequence"/>
</dbReference>
<evidence type="ECO:0000313" key="3">
    <source>
        <dbReference type="Proteomes" id="UP000579153"/>
    </source>
</evidence>
<comment type="caution">
    <text evidence="2">The sequence shown here is derived from an EMBL/GenBank/DDBJ whole genome shotgun (WGS) entry which is preliminary data.</text>
</comment>
<dbReference type="RefSeq" id="WP_185072679.1">
    <property type="nucleotide sequence ID" value="NZ_JACHMB010000001.1"/>
</dbReference>
<reference evidence="2 3" key="1">
    <citation type="submission" date="2020-08" db="EMBL/GenBank/DDBJ databases">
        <title>Sequencing the genomes of 1000 actinobacteria strains.</title>
        <authorList>
            <person name="Klenk H.-P."/>
        </authorList>
    </citation>
    <scope>NUCLEOTIDE SEQUENCE [LARGE SCALE GENOMIC DNA]</scope>
    <source>
        <strain evidence="2 3">DSM 45507</strain>
    </source>
</reference>
<organism evidence="2 3">
    <name type="scientific">Nonomuraea jabiensis</name>
    <dbReference type="NCBI Taxonomy" id="882448"/>
    <lineage>
        <taxon>Bacteria</taxon>
        <taxon>Bacillati</taxon>
        <taxon>Actinomycetota</taxon>
        <taxon>Actinomycetes</taxon>
        <taxon>Streptosporangiales</taxon>
        <taxon>Streptosporangiaceae</taxon>
        <taxon>Nonomuraea</taxon>
    </lineage>
</organism>
<gene>
    <name evidence="2" type="ORF">HD596_006115</name>
</gene>
<protein>
    <recommendedName>
        <fullName evidence="4">Peptidase M10 metallopeptidase domain-containing protein</fullName>
    </recommendedName>
</protein>
<keyword evidence="3" id="KW-1185">Reference proteome</keyword>